<dbReference type="RefSeq" id="WP_119323717.1">
    <property type="nucleotide sequence ID" value="NZ_AP025739.1"/>
</dbReference>
<dbReference type="AlphaFoldDB" id="A0A402D2F8"/>
<keyword evidence="2" id="KW-1185">Reference proteome</keyword>
<dbReference type="Gene3D" id="1.10.1200.20">
    <property type="entry name" value="Colicin E immunity protein"/>
    <property type="match status" value="1"/>
</dbReference>
<sequence>MELRAILTPPLFYEDQARRLIGLADEIIAHLSAGRNPDKLIETFNELSAGSYGERDFHGVAEGEGVREFIREVLTPGAPWVMDISREEYLEIIRRIASADYDDAQTLYWLDLLNRNLSHPAISDVIFREGNTTEEALDKMQTHKPIAL</sequence>
<accession>A0A402D2F8</accession>
<organism evidence="1 2">
    <name type="scientific">Capsulimonas corticalis</name>
    <dbReference type="NCBI Taxonomy" id="2219043"/>
    <lineage>
        <taxon>Bacteria</taxon>
        <taxon>Bacillati</taxon>
        <taxon>Armatimonadota</taxon>
        <taxon>Armatimonadia</taxon>
        <taxon>Capsulimonadales</taxon>
        <taxon>Capsulimonadaceae</taxon>
        <taxon>Capsulimonas</taxon>
    </lineage>
</organism>
<proteinExistence type="predicted"/>
<dbReference type="OrthoDB" id="3399356at2"/>
<evidence type="ECO:0000313" key="1">
    <source>
        <dbReference type="EMBL" id="BDI29977.1"/>
    </source>
</evidence>
<dbReference type="Proteomes" id="UP000287394">
    <property type="component" value="Chromosome"/>
</dbReference>
<gene>
    <name evidence="1" type="ORF">CCAX7_20280</name>
</gene>
<protein>
    <submittedName>
        <fullName evidence="1">Uncharacterized protein</fullName>
    </submittedName>
</protein>
<dbReference type="KEGG" id="ccot:CCAX7_20280"/>
<dbReference type="SUPFAM" id="SSF47345">
    <property type="entry name" value="Colicin E immunity proteins"/>
    <property type="match status" value="1"/>
</dbReference>
<evidence type="ECO:0000313" key="2">
    <source>
        <dbReference type="Proteomes" id="UP000287394"/>
    </source>
</evidence>
<dbReference type="EMBL" id="AP025739">
    <property type="protein sequence ID" value="BDI29977.1"/>
    <property type="molecule type" value="Genomic_DNA"/>
</dbReference>
<reference evidence="1 2" key="1">
    <citation type="journal article" date="2019" name="Int. J. Syst. Evol. Microbiol.">
        <title>Capsulimonas corticalis gen. nov., sp. nov., an aerobic capsulated bacterium, of a novel bacterial order, Capsulimonadales ord. nov., of the class Armatimonadia of the phylum Armatimonadetes.</title>
        <authorList>
            <person name="Li J."/>
            <person name="Kudo C."/>
            <person name="Tonouchi A."/>
        </authorList>
    </citation>
    <scope>NUCLEOTIDE SEQUENCE [LARGE SCALE GENOMIC DNA]</scope>
    <source>
        <strain evidence="1 2">AX-7</strain>
    </source>
</reference>
<dbReference type="InterPro" id="IPR035900">
    <property type="entry name" value="Colicin_E_sf"/>
</dbReference>
<name>A0A402D2F8_9BACT</name>